<evidence type="ECO:0000313" key="2">
    <source>
        <dbReference type="Proteomes" id="UP001431783"/>
    </source>
</evidence>
<evidence type="ECO:0000313" key="1">
    <source>
        <dbReference type="EMBL" id="KAK9880328.1"/>
    </source>
</evidence>
<dbReference type="Proteomes" id="UP001431783">
    <property type="component" value="Unassembled WGS sequence"/>
</dbReference>
<organism evidence="1 2">
    <name type="scientific">Henosepilachna vigintioctopunctata</name>
    <dbReference type="NCBI Taxonomy" id="420089"/>
    <lineage>
        <taxon>Eukaryota</taxon>
        <taxon>Metazoa</taxon>
        <taxon>Ecdysozoa</taxon>
        <taxon>Arthropoda</taxon>
        <taxon>Hexapoda</taxon>
        <taxon>Insecta</taxon>
        <taxon>Pterygota</taxon>
        <taxon>Neoptera</taxon>
        <taxon>Endopterygota</taxon>
        <taxon>Coleoptera</taxon>
        <taxon>Polyphaga</taxon>
        <taxon>Cucujiformia</taxon>
        <taxon>Coccinelloidea</taxon>
        <taxon>Coccinellidae</taxon>
        <taxon>Epilachninae</taxon>
        <taxon>Epilachnini</taxon>
        <taxon>Henosepilachna</taxon>
    </lineage>
</organism>
<sequence>MPVLWQKSQQKPRHCFTIYSNPPCHGPYHLESFQCTYKRAAHNPHKERYMIGMKTLRELPRMVSDQLLTKVKFYHNIHSLC</sequence>
<dbReference type="EMBL" id="JARQZJ010000064">
    <property type="protein sequence ID" value="KAK9880328.1"/>
    <property type="molecule type" value="Genomic_DNA"/>
</dbReference>
<comment type="caution">
    <text evidence="1">The sequence shown here is derived from an EMBL/GenBank/DDBJ whole genome shotgun (WGS) entry which is preliminary data.</text>
</comment>
<proteinExistence type="predicted"/>
<dbReference type="AlphaFoldDB" id="A0AAW1UCF7"/>
<gene>
    <name evidence="1" type="ORF">WA026_010213</name>
</gene>
<accession>A0AAW1UCF7</accession>
<keyword evidence="2" id="KW-1185">Reference proteome</keyword>
<name>A0AAW1UCF7_9CUCU</name>
<reference evidence="1 2" key="1">
    <citation type="submission" date="2023-03" db="EMBL/GenBank/DDBJ databases">
        <title>Genome insight into feeding habits of ladybird beetles.</title>
        <authorList>
            <person name="Li H.-S."/>
            <person name="Huang Y.-H."/>
            <person name="Pang H."/>
        </authorList>
    </citation>
    <scope>NUCLEOTIDE SEQUENCE [LARGE SCALE GENOMIC DNA]</scope>
    <source>
        <strain evidence="1">SYSU_2023b</strain>
        <tissue evidence="1">Whole body</tissue>
    </source>
</reference>
<protein>
    <submittedName>
        <fullName evidence="1">Uncharacterized protein</fullName>
    </submittedName>
</protein>